<dbReference type="EMBL" id="CP062983">
    <property type="protein sequence ID" value="QPC84779.1"/>
    <property type="molecule type" value="Genomic_DNA"/>
</dbReference>
<dbReference type="Proteomes" id="UP000594468">
    <property type="component" value="Chromosome"/>
</dbReference>
<evidence type="ECO:0000313" key="3">
    <source>
        <dbReference type="Proteomes" id="UP000594468"/>
    </source>
</evidence>
<feature type="transmembrane region" description="Helical" evidence="1">
    <location>
        <begin position="158"/>
        <end position="182"/>
    </location>
</feature>
<feature type="transmembrane region" description="Helical" evidence="1">
    <location>
        <begin position="231"/>
        <end position="259"/>
    </location>
</feature>
<dbReference type="GO" id="GO:0005886">
    <property type="term" value="C:plasma membrane"/>
    <property type="evidence" value="ECO:0007669"/>
    <property type="project" value="UniProtKB-SubCell"/>
</dbReference>
<evidence type="ECO:0000313" key="2">
    <source>
        <dbReference type="EMBL" id="QPC84779.1"/>
    </source>
</evidence>
<keyword evidence="1" id="KW-0472">Membrane</keyword>
<sequence>MRGAVFVETLRRTWKQTIYWGIGLGTLGAFMALALPLLDAIDFIGLVESMPPAFLGALGVGDDVSVLATRDGLMATAYFNRFMLVFVVYPVIMGLRVSVNEEDEGILDMMLSLPLSRGWLLLEKVAAYIVTLPFLAAFILGGIWLGNTIADTQLDMAIMTQLVIALLPVLIFLLCITVLLGALIGRRNIAVATITGFVILSFAIFTVGSMASDSFMADVANVSFFNYYNAIGVMQSGLSVTHLTVLLGLALAGIVVALWRFQTRDVNV</sequence>
<dbReference type="GO" id="GO:0140359">
    <property type="term" value="F:ABC-type transporter activity"/>
    <property type="evidence" value="ECO:0007669"/>
    <property type="project" value="InterPro"/>
</dbReference>
<keyword evidence="1" id="KW-0812">Transmembrane</keyword>
<keyword evidence="1" id="KW-1133">Transmembrane helix</keyword>
<dbReference type="RefSeq" id="WP_195172842.1">
    <property type="nucleotide sequence ID" value="NZ_CP062983.1"/>
</dbReference>
<gene>
    <name evidence="2" type="ORF">G4Y79_10510</name>
</gene>
<feature type="transmembrane region" description="Helical" evidence="1">
    <location>
        <begin position="120"/>
        <end position="146"/>
    </location>
</feature>
<dbReference type="KEGG" id="pmet:G4Y79_10510"/>
<evidence type="ECO:0000256" key="1">
    <source>
        <dbReference type="SAM" id="Phobius"/>
    </source>
</evidence>
<feature type="transmembrane region" description="Helical" evidence="1">
    <location>
        <begin position="78"/>
        <end position="99"/>
    </location>
</feature>
<feature type="transmembrane region" description="Helical" evidence="1">
    <location>
        <begin position="189"/>
        <end position="211"/>
    </location>
</feature>
<protein>
    <submittedName>
        <fullName evidence="2">ABC transporter permease subunit</fullName>
    </submittedName>
</protein>
<feature type="transmembrane region" description="Helical" evidence="1">
    <location>
        <begin position="18"/>
        <end position="38"/>
    </location>
</feature>
<name>A0A7S8IGL2_9CHLR</name>
<organism evidence="2 3">
    <name type="scientific">Phototrophicus methaneseepsis</name>
    <dbReference type="NCBI Taxonomy" id="2710758"/>
    <lineage>
        <taxon>Bacteria</taxon>
        <taxon>Bacillati</taxon>
        <taxon>Chloroflexota</taxon>
        <taxon>Candidatus Thermofontia</taxon>
        <taxon>Phototrophicales</taxon>
        <taxon>Phototrophicaceae</taxon>
        <taxon>Phototrophicus</taxon>
    </lineage>
</organism>
<keyword evidence="3" id="KW-1185">Reference proteome</keyword>
<dbReference type="AlphaFoldDB" id="A0A7S8IGL2"/>
<proteinExistence type="predicted"/>
<reference evidence="2 3" key="1">
    <citation type="submission" date="2020-02" db="EMBL/GenBank/DDBJ databases">
        <authorList>
            <person name="Zheng R.K."/>
            <person name="Sun C.M."/>
        </authorList>
    </citation>
    <scope>NUCLEOTIDE SEQUENCE [LARGE SCALE GENOMIC DNA]</scope>
    <source>
        <strain evidence="3">rifampicinis</strain>
    </source>
</reference>
<accession>A0A7S8IGL2</accession>